<dbReference type="SUPFAM" id="SSF102405">
    <property type="entry name" value="MCP/YpsA-like"/>
    <property type="match status" value="1"/>
</dbReference>
<dbReference type="NCBIfam" id="TIGR00730">
    <property type="entry name" value="Rossman fold protein, TIGR00730 family"/>
    <property type="match status" value="1"/>
</dbReference>
<dbReference type="Pfam" id="PF03641">
    <property type="entry name" value="Lysine_decarbox"/>
    <property type="match status" value="1"/>
</dbReference>
<gene>
    <name evidence="3" type="ORF">UR08_11525</name>
</gene>
<dbReference type="GO" id="GO:0005829">
    <property type="term" value="C:cytosol"/>
    <property type="evidence" value="ECO:0007669"/>
    <property type="project" value="TreeGrafter"/>
</dbReference>
<name>A0A3D8TL70_9LIST</name>
<keyword evidence="2" id="KW-0378">Hydrolase</keyword>
<dbReference type="GO" id="GO:0009691">
    <property type="term" value="P:cytokinin biosynthetic process"/>
    <property type="evidence" value="ECO:0007669"/>
    <property type="project" value="UniProtKB-UniRule"/>
</dbReference>
<dbReference type="EMBL" id="LARY01000003">
    <property type="protein sequence ID" value="RDW99599.1"/>
    <property type="molecule type" value="Genomic_DNA"/>
</dbReference>
<dbReference type="InterPro" id="IPR005269">
    <property type="entry name" value="LOG"/>
</dbReference>
<evidence type="ECO:0000313" key="3">
    <source>
        <dbReference type="EMBL" id="RDW99599.1"/>
    </source>
</evidence>
<dbReference type="GO" id="GO:0016799">
    <property type="term" value="F:hydrolase activity, hydrolyzing N-glycosyl compounds"/>
    <property type="evidence" value="ECO:0007669"/>
    <property type="project" value="TreeGrafter"/>
</dbReference>
<dbReference type="AlphaFoldDB" id="A0A3D8TL70"/>
<dbReference type="RefSeq" id="WP_115753986.1">
    <property type="nucleotide sequence ID" value="NZ_LARY01000003.1"/>
</dbReference>
<reference evidence="4" key="1">
    <citation type="submission" date="2015-04" db="EMBL/GenBank/DDBJ databases">
        <authorList>
            <person name="Schardt J."/>
            <person name="Mueller-Herbst S."/>
            <person name="Scherer S."/>
            <person name="Huptas C."/>
        </authorList>
    </citation>
    <scope>NUCLEOTIDE SEQUENCE [LARGE SCALE GENOMIC DNA]</scope>
    <source>
        <strain evidence="4">Kiel-L1</strain>
    </source>
</reference>
<keyword evidence="2" id="KW-0203">Cytokinin biosynthesis</keyword>
<evidence type="ECO:0000256" key="1">
    <source>
        <dbReference type="ARBA" id="ARBA00006763"/>
    </source>
</evidence>
<sequence length="192" mass="21440">MKIAVYCGSAFGAKKIYQESAEKIGNWIGEKEYTLVYGGGNVGLMGVVADTVLSHGAPAYGVMPTFLEEREIAHRGLTRLIQTKDMYERKKTMMELADAYIALPGGPGTLEEISEVISLGRLGVHKNPCIFYNADGYYEPLKAFFDEMVAAEFLTEAARKQFLFSDSLPEIEDFIANFKPNKPKTYQKRKTN</sequence>
<dbReference type="EC" id="3.2.2.n1" evidence="2"/>
<dbReference type="PANTHER" id="PTHR31223">
    <property type="entry name" value="LOG FAMILY PROTEIN YJL055W"/>
    <property type="match status" value="1"/>
</dbReference>
<dbReference type="InterPro" id="IPR031100">
    <property type="entry name" value="LOG_fam"/>
</dbReference>
<protein>
    <recommendedName>
        <fullName evidence="2">Cytokinin riboside 5'-monophosphate phosphoribohydrolase</fullName>
        <ecNumber evidence="2">3.2.2.n1</ecNumber>
    </recommendedName>
</protein>
<comment type="caution">
    <text evidence="3">The sequence shown here is derived from an EMBL/GenBank/DDBJ whole genome shotgun (WGS) entry which is preliminary data.</text>
</comment>
<dbReference type="Proteomes" id="UP000257055">
    <property type="component" value="Unassembled WGS sequence"/>
</dbReference>
<proteinExistence type="inferred from homology"/>
<accession>A0A3D8TL70</accession>
<evidence type="ECO:0000256" key="2">
    <source>
        <dbReference type="RuleBase" id="RU363015"/>
    </source>
</evidence>
<comment type="similarity">
    <text evidence="1 2">Belongs to the LOG family.</text>
</comment>
<organism evidence="3 4">
    <name type="scientific">Listeria kieliensis</name>
    <dbReference type="NCBI Taxonomy" id="1621700"/>
    <lineage>
        <taxon>Bacteria</taxon>
        <taxon>Bacillati</taxon>
        <taxon>Bacillota</taxon>
        <taxon>Bacilli</taxon>
        <taxon>Bacillales</taxon>
        <taxon>Listeriaceae</taxon>
        <taxon>Listeria</taxon>
    </lineage>
</organism>
<dbReference type="Gene3D" id="3.40.50.450">
    <property type="match status" value="1"/>
</dbReference>
<keyword evidence="4" id="KW-1185">Reference proteome</keyword>
<evidence type="ECO:0000313" key="4">
    <source>
        <dbReference type="Proteomes" id="UP000257055"/>
    </source>
</evidence>
<dbReference type="PANTHER" id="PTHR31223:SF70">
    <property type="entry name" value="LOG FAMILY PROTEIN YJL055W"/>
    <property type="match status" value="1"/>
</dbReference>